<reference evidence="1" key="1">
    <citation type="journal article" date="2011" name="Genome Biol. Evol.">
        <title>Integration of the genetic map and genome assembly of fugu facilitates insights into distinct features of genome evolution in teleosts and mammals.</title>
        <authorList>
            <person name="Kai W."/>
            <person name="Kikuchi K."/>
            <person name="Tohari S."/>
            <person name="Chew A.K."/>
            <person name="Tay A."/>
            <person name="Fujiwara A."/>
            <person name="Hosoya S."/>
            <person name="Suetake H."/>
            <person name="Naruse K."/>
            <person name="Brenner S."/>
            <person name="Suzuki Y."/>
            <person name="Venkatesh B."/>
        </authorList>
    </citation>
    <scope>NUCLEOTIDE SEQUENCE [LARGE SCALE GENOMIC DNA]</scope>
</reference>
<evidence type="ECO:0008006" key="3">
    <source>
        <dbReference type="Google" id="ProtNLM"/>
    </source>
</evidence>
<evidence type="ECO:0000313" key="2">
    <source>
        <dbReference type="Proteomes" id="UP000005226"/>
    </source>
</evidence>
<dbReference type="GeneTree" id="ENSGT00910000144759"/>
<dbReference type="Ensembl" id="ENSTRUT00000073982.1">
    <property type="protein sequence ID" value="ENSTRUP00000070267.1"/>
    <property type="gene ID" value="ENSTRUG00000030532.1"/>
</dbReference>
<protein>
    <recommendedName>
        <fullName evidence="3">UPAR/Ly6 domain-containing protein</fullName>
    </recommendedName>
</protein>
<dbReference type="OMA" id="DCCSTDK"/>
<name>A0A674NAR6_TAKRU</name>
<reference evidence="1" key="2">
    <citation type="submission" date="2025-08" db="UniProtKB">
        <authorList>
            <consortium name="Ensembl"/>
        </authorList>
    </citation>
    <scope>IDENTIFICATION</scope>
</reference>
<dbReference type="InterPro" id="IPR045860">
    <property type="entry name" value="Snake_toxin-like_sf"/>
</dbReference>
<accession>A0A674NAR6</accession>
<keyword evidence="2" id="KW-1185">Reference proteome</keyword>
<sequence length="158" mass="16770">MAKILSATIVAVALLVVGKIQRYFLICKWSVYKCVFDLTKEILPNRLNSLTCNQCKYGLAGFCLSNSEVMCSTNTSVCFTGKASRCSVGFNMQGCREPTGCNTTTNGTILGVTYETKLDCCSTDKCNPVTVSGAPATKVTLAGISGAALLACVWGSMM</sequence>
<dbReference type="InParanoid" id="A0A674NAR6"/>
<evidence type="ECO:0000313" key="1">
    <source>
        <dbReference type="Ensembl" id="ENSTRUP00000070267.1"/>
    </source>
</evidence>
<dbReference type="AlphaFoldDB" id="A0A674NAR6"/>
<reference evidence="1" key="3">
    <citation type="submission" date="2025-09" db="UniProtKB">
        <authorList>
            <consortium name="Ensembl"/>
        </authorList>
    </citation>
    <scope>IDENTIFICATION</scope>
</reference>
<dbReference type="Gene3D" id="2.10.60.10">
    <property type="entry name" value="CD59"/>
    <property type="match status" value="1"/>
</dbReference>
<dbReference type="CDD" id="cd00117">
    <property type="entry name" value="TFP"/>
    <property type="match status" value="1"/>
</dbReference>
<dbReference type="SUPFAM" id="SSF57302">
    <property type="entry name" value="Snake toxin-like"/>
    <property type="match status" value="1"/>
</dbReference>
<proteinExistence type="predicted"/>
<dbReference type="Proteomes" id="UP000005226">
    <property type="component" value="Unplaced"/>
</dbReference>
<organism evidence="1 2">
    <name type="scientific">Takifugu rubripes</name>
    <name type="common">Japanese pufferfish</name>
    <name type="synonym">Fugu rubripes</name>
    <dbReference type="NCBI Taxonomy" id="31033"/>
    <lineage>
        <taxon>Eukaryota</taxon>
        <taxon>Metazoa</taxon>
        <taxon>Chordata</taxon>
        <taxon>Craniata</taxon>
        <taxon>Vertebrata</taxon>
        <taxon>Euteleostomi</taxon>
        <taxon>Actinopterygii</taxon>
        <taxon>Neopterygii</taxon>
        <taxon>Teleostei</taxon>
        <taxon>Neoteleostei</taxon>
        <taxon>Acanthomorphata</taxon>
        <taxon>Eupercaria</taxon>
        <taxon>Tetraodontiformes</taxon>
        <taxon>Tetradontoidea</taxon>
        <taxon>Tetraodontidae</taxon>
        <taxon>Takifugu</taxon>
    </lineage>
</organism>